<dbReference type="RefSeq" id="WP_217790991.1">
    <property type="nucleotide sequence ID" value="NZ_JAHSPG010000004.1"/>
</dbReference>
<name>A0A9E2W4D3_9BACT</name>
<dbReference type="AlphaFoldDB" id="A0A9E2W4D3"/>
<gene>
    <name evidence="3" type="ORF">KTO63_09335</name>
</gene>
<dbReference type="EMBL" id="JAHSPG010000004">
    <property type="protein sequence ID" value="MBV4357348.1"/>
    <property type="molecule type" value="Genomic_DNA"/>
</dbReference>
<evidence type="ECO:0000259" key="2">
    <source>
        <dbReference type="Pfam" id="PF19556"/>
    </source>
</evidence>
<sequence>MNTNFFSLLAGLDLTGDLHLTISKGANSNLIVSLLLRNEECGDSAKGLIPPLNLRGTTDELDNGFFDNITAPLKSASGLMVNMEAFVKQMEQAKKQSAMQKEKADNAKKEQDTKEKKYKDAMAKADELEKQGKFREAWTKVPETAEYPEKADEIRKRKSALAEKFAMPSLFGDEPEKIDDYDDEQDEEEQEEDVDEQEEID</sequence>
<dbReference type="Pfam" id="PF19556">
    <property type="entry name" value="PRTRC_E"/>
    <property type="match status" value="1"/>
</dbReference>
<feature type="domain" description="ParB-related ThiF-related cassette protein E" evidence="2">
    <location>
        <begin position="1"/>
        <end position="174"/>
    </location>
</feature>
<accession>A0A9E2W4D3</accession>
<dbReference type="Proteomes" id="UP000812270">
    <property type="component" value="Unassembled WGS sequence"/>
</dbReference>
<feature type="compositionally biased region" description="Basic and acidic residues" evidence="1">
    <location>
        <begin position="100"/>
        <end position="117"/>
    </location>
</feature>
<protein>
    <submittedName>
        <fullName evidence="3">PRTRC system protein E</fullName>
    </submittedName>
</protein>
<feature type="region of interest" description="Disordered" evidence="1">
    <location>
        <begin position="94"/>
        <end position="117"/>
    </location>
</feature>
<reference evidence="3" key="1">
    <citation type="submission" date="2021-06" db="EMBL/GenBank/DDBJ databases">
        <authorList>
            <person name="Huq M.A."/>
        </authorList>
    </citation>
    <scope>NUCLEOTIDE SEQUENCE</scope>
    <source>
        <strain evidence="3">MAH-26</strain>
    </source>
</reference>
<organism evidence="3 4">
    <name type="scientific">Pinibacter aurantiacus</name>
    <dbReference type="NCBI Taxonomy" id="2851599"/>
    <lineage>
        <taxon>Bacteria</taxon>
        <taxon>Pseudomonadati</taxon>
        <taxon>Bacteroidota</taxon>
        <taxon>Chitinophagia</taxon>
        <taxon>Chitinophagales</taxon>
        <taxon>Chitinophagaceae</taxon>
        <taxon>Pinibacter</taxon>
    </lineage>
</organism>
<proteinExistence type="predicted"/>
<evidence type="ECO:0000313" key="4">
    <source>
        <dbReference type="Proteomes" id="UP000812270"/>
    </source>
</evidence>
<evidence type="ECO:0000256" key="1">
    <source>
        <dbReference type="SAM" id="MobiDB-lite"/>
    </source>
</evidence>
<comment type="caution">
    <text evidence="3">The sequence shown here is derived from an EMBL/GenBank/DDBJ whole genome shotgun (WGS) entry which is preliminary data.</text>
</comment>
<dbReference type="NCBIfam" id="TIGR03741">
    <property type="entry name" value="PRTRC_E"/>
    <property type="match status" value="1"/>
</dbReference>
<dbReference type="InterPro" id="IPR022273">
    <property type="entry name" value="PRTRC_protein-E"/>
</dbReference>
<evidence type="ECO:0000313" key="3">
    <source>
        <dbReference type="EMBL" id="MBV4357348.1"/>
    </source>
</evidence>
<keyword evidence="4" id="KW-1185">Reference proteome</keyword>
<feature type="region of interest" description="Disordered" evidence="1">
    <location>
        <begin position="164"/>
        <end position="201"/>
    </location>
</feature>
<feature type="compositionally biased region" description="Acidic residues" evidence="1">
    <location>
        <begin position="176"/>
        <end position="201"/>
    </location>
</feature>